<dbReference type="Gramene" id="EFJ16351">
    <property type="protein sequence ID" value="EFJ16351"/>
    <property type="gene ID" value="SELMODRAFT_179700"/>
</dbReference>
<evidence type="ECO:0000256" key="5">
    <source>
        <dbReference type="ARBA" id="ARBA00022729"/>
    </source>
</evidence>
<feature type="transmembrane region" description="Helical" evidence="11">
    <location>
        <begin position="442"/>
        <end position="464"/>
    </location>
</feature>
<dbReference type="OrthoDB" id="29661at2759"/>
<evidence type="ECO:0000256" key="7">
    <source>
        <dbReference type="ARBA" id="ARBA00022801"/>
    </source>
</evidence>
<dbReference type="GO" id="GO:0010008">
    <property type="term" value="C:endosome membrane"/>
    <property type="evidence" value="ECO:0007669"/>
    <property type="project" value="UniProtKB-SubCell"/>
</dbReference>
<feature type="transmembrane region" description="Helical" evidence="11">
    <location>
        <begin position="289"/>
        <end position="314"/>
    </location>
</feature>
<dbReference type="GO" id="GO:0098554">
    <property type="term" value="C:cytoplasmic side of endoplasmic reticulum membrane"/>
    <property type="evidence" value="ECO:0000318"/>
    <property type="project" value="GO_Central"/>
</dbReference>
<evidence type="ECO:0000256" key="9">
    <source>
        <dbReference type="ARBA" id="ARBA00023136"/>
    </source>
</evidence>
<dbReference type="PANTHER" id="PTHR12174:SF75">
    <property type="entry name" value="SIGNAL PEPTIDE PEPTIDASE-LIKE 2"/>
    <property type="match status" value="1"/>
</dbReference>
<dbReference type="eggNOG" id="KOG2442">
    <property type="taxonomic scope" value="Eukaryota"/>
</dbReference>
<evidence type="ECO:0000313" key="14">
    <source>
        <dbReference type="EMBL" id="EFJ16351.1"/>
    </source>
</evidence>
<dbReference type="Gene3D" id="3.50.30.30">
    <property type="match status" value="1"/>
</dbReference>
<evidence type="ECO:0000259" key="13">
    <source>
        <dbReference type="Pfam" id="PF02225"/>
    </source>
</evidence>
<name>D8SHA7_SELML</name>
<comment type="subcellular location">
    <subcellularLocation>
        <location evidence="2">Endosome membrane</location>
        <topology evidence="2">Multi-pass membrane protein</topology>
    </subcellularLocation>
</comment>
<dbReference type="AlphaFoldDB" id="D8SHA7"/>
<feature type="transmembrane region" description="Helical" evidence="11">
    <location>
        <begin position="476"/>
        <end position="495"/>
    </location>
</feature>
<feature type="transmembrane region" description="Helical" evidence="11">
    <location>
        <begin position="210"/>
        <end position="231"/>
    </location>
</feature>
<keyword evidence="9 11" id="KW-0472">Membrane</keyword>
<evidence type="ECO:0000256" key="4">
    <source>
        <dbReference type="ARBA" id="ARBA00022692"/>
    </source>
</evidence>
<dbReference type="GO" id="GO:0030660">
    <property type="term" value="C:Golgi-associated vesicle membrane"/>
    <property type="evidence" value="ECO:0000318"/>
    <property type="project" value="GO_Central"/>
</dbReference>
<evidence type="ECO:0000256" key="12">
    <source>
        <dbReference type="SAM" id="SignalP"/>
    </source>
</evidence>
<dbReference type="SUPFAM" id="SSF52025">
    <property type="entry name" value="PA domain"/>
    <property type="match status" value="1"/>
</dbReference>
<dbReference type="KEGG" id="smo:SELMODRAFT_179700"/>
<dbReference type="GO" id="GO:0005765">
    <property type="term" value="C:lysosomal membrane"/>
    <property type="evidence" value="ECO:0000318"/>
    <property type="project" value="GO_Central"/>
</dbReference>
<keyword evidence="4 11" id="KW-0812">Transmembrane</keyword>
<keyword evidence="10" id="KW-0325">Glycoprotein</keyword>
<dbReference type="EMBL" id="GL377619">
    <property type="protein sequence ID" value="EFJ16351.1"/>
    <property type="molecule type" value="Genomic_DNA"/>
</dbReference>
<reference evidence="14 15" key="1">
    <citation type="journal article" date="2011" name="Science">
        <title>The Selaginella genome identifies genetic changes associated with the evolution of vascular plants.</title>
        <authorList>
            <person name="Banks J.A."/>
            <person name="Nishiyama T."/>
            <person name="Hasebe M."/>
            <person name="Bowman J.L."/>
            <person name="Gribskov M."/>
            <person name="dePamphilis C."/>
            <person name="Albert V.A."/>
            <person name="Aono N."/>
            <person name="Aoyama T."/>
            <person name="Ambrose B.A."/>
            <person name="Ashton N.W."/>
            <person name="Axtell M.J."/>
            <person name="Barker E."/>
            <person name="Barker M.S."/>
            <person name="Bennetzen J.L."/>
            <person name="Bonawitz N.D."/>
            <person name="Chapple C."/>
            <person name="Cheng C."/>
            <person name="Correa L.G."/>
            <person name="Dacre M."/>
            <person name="DeBarry J."/>
            <person name="Dreyer I."/>
            <person name="Elias M."/>
            <person name="Engstrom E.M."/>
            <person name="Estelle M."/>
            <person name="Feng L."/>
            <person name="Finet C."/>
            <person name="Floyd S.K."/>
            <person name="Frommer W.B."/>
            <person name="Fujita T."/>
            <person name="Gramzow L."/>
            <person name="Gutensohn M."/>
            <person name="Harholt J."/>
            <person name="Hattori M."/>
            <person name="Heyl A."/>
            <person name="Hirai T."/>
            <person name="Hiwatashi Y."/>
            <person name="Ishikawa M."/>
            <person name="Iwata M."/>
            <person name="Karol K.G."/>
            <person name="Koehler B."/>
            <person name="Kolukisaoglu U."/>
            <person name="Kubo M."/>
            <person name="Kurata T."/>
            <person name="Lalonde S."/>
            <person name="Li K."/>
            <person name="Li Y."/>
            <person name="Litt A."/>
            <person name="Lyons E."/>
            <person name="Manning G."/>
            <person name="Maruyama T."/>
            <person name="Michael T.P."/>
            <person name="Mikami K."/>
            <person name="Miyazaki S."/>
            <person name="Morinaga S."/>
            <person name="Murata T."/>
            <person name="Mueller-Roeber B."/>
            <person name="Nelson D.R."/>
            <person name="Obara M."/>
            <person name="Oguri Y."/>
            <person name="Olmstead R.G."/>
            <person name="Onodera N."/>
            <person name="Petersen B.L."/>
            <person name="Pils B."/>
            <person name="Prigge M."/>
            <person name="Rensing S.A."/>
            <person name="Riano-Pachon D.M."/>
            <person name="Roberts A.W."/>
            <person name="Sato Y."/>
            <person name="Scheller H.V."/>
            <person name="Schulz B."/>
            <person name="Schulz C."/>
            <person name="Shakirov E.V."/>
            <person name="Shibagaki N."/>
            <person name="Shinohara N."/>
            <person name="Shippen D.E."/>
            <person name="Soerensen I."/>
            <person name="Sotooka R."/>
            <person name="Sugimoto N."/>
            <person name="Sugita M."/>
            <person name="Sumikawa N."/>
            <person name="Tanurdzic M."/>
            <person name="Theissen G."/>
            <person name="Ulvskov P."/>
            <person name="Wakazuki S."/>
            <person name="Weng J.K."/>
            <person name="Willats W.W."/>
            <person name="Wipf D."/>
            <person name="Wolf P.G."/>
            <person name="Yang L."/>
            <person name="Zimmer A.D."/>
            <person name="Zhu Q."/>
            <person name="Mitros T."/>
            <person name="Hellsten U."/>
            <person name="Loque D."/>
            <person name="Otillar R."/>
            <person name="Salamov A."/>
            <person name="Schmutz J."/>
            <person name="Shapiro H."/>
            <person name="Lindquist E."/>
            <person name="Lucas S."/>
            <person name="Rokhsar D."/>
            <person name="Grigoriev I.V."/>
        </authorList>
    </citation>
    <scope>NUCLEOTIDE SEQUENCE [LARGE SCALE GENOMIC DNA]</scope>
</reference>
<feature type="transmembrane region" description="Helical" evidence="11">
    <location>
        <begin position="360"/>
        <end position="380"/>
    </location>
</feature>
<dbReference type="HOGENOM" id="CLU_023799_4_1_1"/>
<sequence length="552" mass="59747">MTHHGHAALASALSDLLQARGAHFLVLLLVIIATDYTRADEISYDDVDAPKHPGCDNKFVLVKIRNWIDNVPASDYVGITARFGGPVAARADKAHVTSLSRADPIDCCSNPGGVKHAGNVLLAERGNCTFTTKARIAQQAGASAVLITNDREELYKMVCFENDTFADITIPAIMIPRSAGESLESALQSSQNVKLLLYSPVRPVVDLGELFLWCLAVATVIGASLWSACTANDVGSGRYKRLKEASAASRTKDDSDDKEVVDISIASAVCFLILASVFLLLLYLFMSNWFLMLLVVLFCIGGAEGLQTCLVTLLSRLFPGVGTRHITIPILGTVSSLSVVVFPICVAFSVLWAVYRHAHVAWVGQDVLGVALILTVLQVVRLPNIKVSTVLLSCAFLYDIFWVFISPYIFKESVMIVVARGDKSGGESIPMLLRVPRFYDPWGGYSIIGFGDILLPGLLVSFTLRFDWANKKSLSGGYFLWTTVGYGLGLMLTYVALNLMDGHGQPALLYIVPCTLGIVVLLGWIRKELGALWNNKDVAEEPSAGQVGAAQA</sequence>
<evidence type="ECO:0000256" key="10">
    <source>
        <dbReference type="ARBA" id="ARBA00023180"/>
    </source>
</evidence>
<proteinExistence type="inferred from homology"/>
<evidence type="ECO:0000256" key="6">
    <source>
        <dbReference type="ARBA" id="ARBA00022753"/>
    </source>
</evidence>
<dbReference type="Pfam" id="PF02225">
    <property type="entry name" value="PA"/>
    <property type="match status" value="1"/>
</dbReference>
<dbReference type="GO" id="GO:0033619">
    <property type="term" value="P:membrane protein proteolysis"/>
    <property type="evidence" value="ECO:0000318"/>
    <property type="project" value="GO_Central"/>
</dbReference>
<keyword evidence="15" id="KW-1185">Reference proteome</keyword>
<feature type="signal peptide" evidence="12">
    <location>
        <begin position="1"/>
        <end position="39"/>
    </location>
</feature>
<organism evidence="15">
    <name type="scientific">Selaginella moellendorffii</name>
    <name type="common">Spikemoss</name>
    <dbReference type="NCBI Taxonomy" id="88036"/>
    <lineage>
        <taxon>Eukaryota</taxon>
        <taxon>Viridiplantae</taxon>
        <taxon>Streptophyta</taxon>
        <taxon>Embryophyta</taxon>
        <taxon>Tracheophyta</taxon>
        <taxon>Lycopodiopsida</taxon>
        <taxon>Selaginellales</taxon>
        <taxon>Selaginellaceae</taxon>
        <taxon>Selaginella</taxon>
    </lineage>
</organism>
<evidence type="ECO:0000256" key="1">
    <source>
        <dbReference type="ARBA" id="ARBA00003012"/>
    </source>
</evidence>
<dbReference type="FunCoup" id="D8SHA7">
    <property type="interactions" value="1782"/>
</dbReference>
<dbReference type="InterPro" id="IPR007369">
    <property type="entry name" value="Peptidase_A22B_SPP"/>
</dbReference>
<dbReference type="FunFam" id="3.50.30.30:FF:000007">
    <property type="entry name" value="Signal peptide peptidase-like 3"/>
    <property type="match status" value="1"/>
</dbReference>
<dbReference type="PANTHER" id="PTHR12174">
    <property type="entry name" value="SIGNAL PEPTIDE PEPTIDASE"/>
    <property type="match status" value="1"/>
</dbReference>
<dbReference type="GO" id="GO:0042500">
    <property type="term" value="F:aspartic endopeptidase activity, intramembrane cleaving"/>
    <property type="evidence" value="ECO:0000318"/>
    <property type="project" value="GO_Central"/>
</dbReference>
<evidence type="ECO:0000256" key="11">
    <source>
        <dbReference type="SAM" id="Phobius"/>
    </source>
</evidence>
<dbReference type="InterPro" id="IPR046450">
    <property type="entry name" value="PA_dom_sf"/>
</dbReference>
<feature type="transmembrane region" description="Helical" evidence="11">
    <location>
        <begin position="260"/>
        <end position="283"/>
    </location>
</feature>
<keyword evidence="5 12" id="KW-0732">Signal</keyword>
<keyword evidence="7" id="KW-0378">Hydrolase</keyword>
<feature type="domain" description="PA" evidence="13">
    <location>
        <begin position="114"/>
        <end position="183"/>
    </location>
</feature>
<feature type="transmembrane region" description="Helical" evidence="11">
    <location>
        <begin position="387"/>
        <end position="410"/>
    </location>
</feature>
<keyword evidence="8 11" id="KW-1133">Transmembrane helix</keyword>
<dbReference type="GO" id="GO:0098553">
    <property type="term" value="C:lumenal side of endoplasmic reticulum membrane"/>
    <property type="evidence" value="ECO:0000318"/>
    <property type="project" value="GO_Central"/>
</dbReference>
<dbReference type="OMA" id="ILEIAFC"/>
<comment type="function">
    <text evidence="1">Intramembrane-cleaving aspartic protease (I-CLiP) that cleaves type II membrane signal peptides in the hydrophobic plane of the membrane.</text>
</comment>
<feature type="transmembrane region" description="Helical" evidence="11">
    <location>
        <begin position="507"/>
        <end position="525"/>
    </location>
</feature>
<dbReference type="Pfam" id="PF04258">
    <property type="entry name" value="Peptidase_A22B"/>
    <property type="match status" value="1"/>
</dbReference>
<dbReference type="Proteomes" id="UP000001514">
    <property type="component" value="Unassembled WGS sequence"/>
</dbReference>
<evidence type="ECO:0000256" key="8">
    <source>
        <dbReference type="ARBA" id="ARBA00022989"/>
    </source>
</evidence>
<comment type="similarity">
    <text evidence="3">Belongs to the peptidase A22B family.</text>
</comment>
<feature type="transmembrane region" description="Helical" evidence="11">
    <location>
        <begin position="326"/>
        <end position="354"/>
    </location>
</feature>
<dbReference type="InParanoid" id="D8SHA7"/>
<dbReference type="InterPro" id="IPR006639">
    <property type="entry name" value="Preselin/SPP"/>
</dbReference>
<dbReference type="InterPro" id="IPR003137">
    <property type="entry name" value="PA_domain"/>
</dbReference>
<feature type="chain" id="PRO_5003122710" description="PA domain-containing protein" evidence="12">
    <location>
        <begin position="40"/>
        <end position="552"/>
    </location>
</feature>
<dbReference type="SMART" id="SM00730">
    <property type="entry name" value="PSN"/>
    <property type="match status" value="1"/>
</dbReference>
<accession>D8SHA7</accession>
<keyword evidence="6" id="KW-0967">Endosome</keyword>
<evidence type="ECO:0000313" key="15">
    <source>
        <dbReference type="Proteomes" id="UP000001514"/>
    </source>
</evidence>
<evidence type="ECO:0000256" key="2">
    <source>
        <dbReference type="ARBA" id="ARBA00004337"/>
    </source>
</evidence>
<evidence type="ECO:0000256" key="3">
    <source>
        <dbReference type="ARBA" id="ARBA00006859"/>
    </source>
</evidence>
<gene>
    <name evidence="14" type="ORF">SELMODRAFT_179700</name>
</gene>
<protein>
    <recommendedName>
        <fullName evidence="13">PA domain-containing protein</fullName>
    </recommendedName>
</protein>